<evidence type="ECO:0000313" key="4">
    <source>
        <dbReference type="Proteomes" id="UP000603640"/>
    </source>
</evidence>
<comment type="caution">
    <text evidence="3">The sequence shown here is derived from an EMBL/GenBank/DDBJ whole genome shotgun (WGS) entry which is preliminary data.</text>
</comment>
<keyword evidence="1" id="KW-1133">Transmembrane helix</keyword>
<keyword evidence="1" id="KW-0812">Transmembrane</keyword>
<dbReference type="Proteomes" id="UP000603640">
    <property type="component" value="Unassembled WGS sequence"/>
</dbReference>
<reference evidence="3" key="1">
    <citation type="submission" date="2020-08" db="EMBL/GenBank/DDBJ databases">
        <title>Pontibacter sp. SD6 16S ribosomal RNA gene Genome sequencing and assembly.</title>
        <authorList>
            <person name="Kang M."/>
        </authorList>
    </citation>
    <scope>NUCLEOTIDE SEQUENCE</scope>
    <source>
        <strain evidence="3">SD6</strain>
    </source>
</reference>
<proteinExistence type="predicted"/>
<protein>
    <recommendedName>
        <fullName evidence="5">Transmembrane protein</fullName>
    </recommendedName>
</protein>
<feature type="chain" id="PRO_5037941075" description="Transmembrane protein" evidence="2">
    <location>
        <begin position="21"/>
        <end position="180"/>
    </location>
</feature>
<dbReference type="AlphaFoldDB" id="A0A923SHP3"/>
<accession>A0A923SHP3</accession>
<keyword evidence="2" id="KW-0732">Signal</keyword>
<name>A0A923SHP3_9BACT</name>
<feature type="transmembrane region" description="Helical" evidence="1">
    <location>
        <begin position="154"/>
        <end position="174"/>
    </location>
</feature>
<sequence>MRLKLLLLLLLCSCATQRQAEKFFDRNTDKLADYVDKNQEYTQDYGGAYAAKYFPPKFYPPALYTSQPLVPPRLTPIPTLDRAVVMPPETGNLICPDCKGIYTVKTVYVEDTTRLDAIRMDLNVERRVNSALRDQLKDTEADRDYWREMNRKKFWTLIIMAIFAALYILFKVLAARVREA</sequence>
<dbReference type="EMBL" id="JACRVF010000001">
    <property type="protein sequence ID" value="MBC5991959.1"/>
    <property type="molecule type" value="Genomic_DNA"/>
</dbReference>
<keyword evidence="4" id="KW-1185">Reference proteome</keyword>
<evidence type="ECO:0000256" key="2">
    <source>
        <dbReference type="SAM" id="SignalP"/>
    </source>
</evidence>
<organism evidence="3 4">
    <name type="scientific">Pontibacter cellulosilyticus</name>
    <dbReference type="NCBI Taxonomy" id="1720253"/>
    <lineage>
        <taxon>Bacteria</taxon>
        <taxon>Pseudomonadati</taxon>
        <taxon>Bacteroidota</taxon>
        <taxon>Cytophagia</taxon>
        <taxon>Cytophagales</taxon>
        <taxon>Hymenobacteraceae</taxon>
        <taxon>Pontibacter</taxon>
    </lineage>
</organism>
<evidence type="ECO:0000313" key="3">
    <source>
        <dbReference type="EMBL" id="MBC5991959.1"/>
    </source>
</evidence>
<feature type="signal peptide" evidence="2">
    <location>
        <begin position="1"/>
        <end position="20"/>
    </location>
</feature>
<keyword evidence="1" id="KW-0472">Membrane</keyword>
<dbReference type="RefSeq" id="WP_187065930.1">
    <property type="nucleotide sequence ID" value="NZ_JACRVF010000001.1"/>
</dbReference>
<evidence type="ECO:0000256" key="1">
    <source>
        <dbReference type="SAM" id="Phobius"/>
    </source>
</evidence>
<gene>
    <name evidence="3" type="ORF">H8S84_03820</name>
</gene>
<evidence type="ECO:0008006" key="5">
    <source>
        <dbReference type="Google" id="ProtNLM"/>
    </source>
</evidence>